<keyword evidence="3" id="KW-1185">Reference proteome</keyword>
<dbReference type="GeneID" id="55661214"/>
<gene>
    <name evidence="2" type="ORF">SLUN_38960</name>
</gene>
<dbReference type="AlphaFoldDB" id="A0A2R4TFV0"/>
<dbReference type="EMBL" id="CP026306">
    <property type="protein sequence ID" value="AVZ78012.1"/>
    <property type="molecule type" value="Genomic_DNA"/>
</dbReference>
<sequence>MNIIVAGQRIVSQSEFVEAAIGFTPTEDDLNAFAEFVAEGYGPADRRNEVDAENAFYFRRRKPTTRTRKPQAVNGNVVPLPRSRSGAGLAEDRKGWAA</sequence>
<geneLocation type="plasmid" evidence="3">
    <name>pslun2</name>
</geneLocation>
<keyword evidence="2" id="KW-0614">Plasmid</keyword>
<reference evidence="2 3" key="1">
    <citation type="submission" date="2018-01" db="EMBL/GenBank/DDBJ databases">
        <title>Complete genome sequence of Streptomyces lunaelactis MM109T, a Ferroverdin A producer isolated from cave moonmilk deposits.</title>
        <authorList>
            <person name="Naome A."/>
            <person name="Martinet L."/>
            <person name="Maciejewska M."/>
            <person name="Anderssen S."/>
            <person name="Adam D."/>
            <person name="Tenconi E."/>
            <person name="Deflandre B."/>
            <person name="Arguelles-Arias A."/>
            <person name="Calusinska M."/>
            <person name="Copieters W."/>
            <person name="Karim L."/>
            <person name="Hanikenne M."/>
            <person name="Baurain D."/>
            <person name="van Wezel G."/>
            <person name="Smargiasso N."/>
            <person name="de Pauw E."/>
            <person name="Delfosse P."/>
            <person name="Rigali S."/>
        </authorList>
    </citation>
    <scope>NUCLEOTIDE SEQUENCE [LARGE SCALE GENOMIC DNA]</scope>
    <source>
        <strain evidence="2 3">MM109</strain>
        <plasmid evidence="3">Plasmid pslun2</plasmid>
    </source>
</reference>
<organism evidence="2 3">
    <name type="scientific">Streptomyces lunaelactis</name>
    <dbReference type="NCBI Taxonomy" id="1535768"/>
    <lineage>
        <taxon>Bacteria</taxon>
        <taxon>Bacillati</taxon>
        <taxon>Actinomycetota</taxon>
        <taxon>Actinomycetes</taxon>
        <taxon>Kitasatosporales</taxon>
        <taxon>Streptomycetaceae</taxon>
        <taxon>Streptomyces</taxon>
    </lineage>
</organism>
<proteinExistence type="predicted"/>
<dbReference type="RefSeq" id="WP_108155301.1">
    <property type="nucleotide sequence ID" value="NZ_CP026306.1"/>
</dbReference>
<evidence type="ECO:0000313" key="2">
    <source>
        <dbReference type="EMBL" id="AVZ78012.1"/>
    </source>
</evidence>
<evidence type="ECO:0000313" key="3">
    <source>
        <dbReference type="Proteomes" id="UP000244201"/>
    </source>
</evidence>
<dbReference type="Proteomes" id="UP000244201">
    <property type="component" value="Plasmid pSLUN2"/>
</dbReference>
<accession>A0A2R4TFV0</accession>
<dbReference type="OrthoDB" id="4251428at2"/>
<evidence type="ECO:0000256" key="1">
    <source>
        <dbReference type="SAM" id="MobiDB-lite"/>
    </source>
</evidence>
<name>A0A2R4TFV0_9ACTN</name>
<feature type="region of interest" description="Disordered" evidence="1">
    <location>
        <begin position="62"/>
        <end position="98"/>
    </location>
</feature>
<protein>
    <submittedName>
        <fullName evidence="2">Uncharacterized protein</fullName>
    </submittedName>
</protein>
<dbReference type="KEGG" id="slk:SLUN_38960"/>